<evidence type="ECO:0000313" key="3">
    <source>
        <dbReference type="Proteomes" id="UP001199054"/>
    </source>
</evidence>
<organism evidence="2 3">
    <name type="scientific">Streptomyces antimicrobicus</name>
    <dbReference type="NCBI Taxonomy" id="2883108"/>
    <lineage>
        <taxon>Bacteria</taxon>
        <taxon>Bacillati</taxon>
        <taxon>Actinomycetota</taxon>
        <taxon>Actinomycetes</taxon>
        <taxon>Kitasatosporales</taxon>
        <taxon>Streptomycetaceae</taxon>
        <taxon>Streptomyces</taxon>
    </lineage>
</organism>
<accession>A0ABS8BFQ7</accession>
<reference evidence="2 3" key="1">
    <citation type="submission" date="2021-10" db="EMBL/GenBank/DDBJ databases">
        <title>Streptomyces sp. strain SMC 277, a novel streptomycete isolated from soil.</title>
        <authorList>
            <person name="Chanama M."/>
        </authorList>
    </citation>
    <scope>NUCLEOTIDE SEQUENCE [LARGE SCALE GENOMIC DNA]</scope>
    <source>
        <strain evidence="2 3">SMC 277</strain>
    </source>
</reference>
<protein>
    <submittedName>
        <fullName evidence="2">Uncharacterized protein</fullName>
    </submittedName>
</protein>
<proteinExistence type="predicted"/>
<feature type="compositionally biased region" description="Low complexity" evidence="1">
    <location>
        <begin position="11"/>
        <end position="44"/>
    </location>
</feature>
<name>A0ABS8BFQ7_9ACTN</name>
<sequence length="175" mass="17528">MVAAGGGGFEPATGDGPAPTVPAGTGAADSRAAEAPGAEAPGAGARAAEVRAAFEGLLQIRRTVNGEAGADVPAPWERQRPVRAVALALEAAGLPPSAVDPADGPLRTATGYVVGPGEAPGRARVTWAGPPGGGAAAQERERLGACAEVLGRLGWQCLLYRGPRGRRFLEVEPPR</sequence>
<dbReference type="EMBL" id="JAJAUY010000229">
    <property type="protein sequence ID" value="MCB5183467.1"/>
    <property type="molecule type" value="Genomic_DNA"/>
</dbReference>
<keyword evidence="3" id="KW-1185">Reference proteome</keyword>
<evidence type="ECO:0000313" key="2">
    <source>
        <dbReference type="EMBL" id="MCB5183467.1"/>
    </source>
</evidence>
<comment type="caution">
    <text evidence="2">The sequence shown here is derived from an EMBL/GenBank/DDBJ whole genome shotgun (WGS) entry which is preliminary data.</text>
</comment>
<gene>
    <name evidence="2" type="ORF">LG632_29440</name>
</gene>
<evidence type="ECO:0000256" key="1">
    <source>
        <dbReference type="SAM" id="MobiDB-lite"/>
    </source>
</evidence>
<dbReference type="Proteomes" id="UP001199054">
    <property type="component" value="Unassembled WGS sequence"/>
</dbReference>
<feature type="region of interest" description="Disordered" evidence="1">
    <location>
        <begin position="1"/>
        <end position="44"/>
    </location>
</feature>